<dbReference type="PRINTS" id="PR00344">
    <property type="entry name" value="BCTRLSENSOR"/>
</dbReference>
<dbReference type="Pfam" id="PF02518">
    <property type="entry name" value="HATPase_c"/>
    <property type="match status" value="1"/>
</dbReference>
<dbReference type="GO" id="GO:0016020">
    <property type="term" value="C:membrane"/>
    <property type="evidence" value="ECO:0007669"/>
    <property type="project" value="UniProtKB-SubCell"/>
</dbReference>
<evidence type="ECO:0000256" key="4">
    <source>
        <dbReference type="ARBA" id="ARBA00015735"/>
    </source>
</evidence>
<gene>
    <name evidence="15" type="ORF">LOOC260_109150</name>
</gene>
<dbReference type="AlphaFoldDB" id="A0A0A1GTY6"/>
<keyword evidence="11 12" id="KW-0472">Membrane</keyword>
<dbReference type="SUPFAM" id="SSF158472">
    <property type="entry name" value="HAMP domain-like"/>
    <property type="match status" value="1"/>
</dbReference>
<dbReference type="EC" id="2.7.13.3" evidence="3"/>
<evidence type="ECO:0000256" key="6">
    <source>
        <dbReference type="ARBA" id="ARBA00022679"/>
    </source>
</evidence>
<protein>
    <recommendedName>
        <fullName evidence="4">Signal transduction histidine-protein kinase ArlS</fullName>
        <ecNumber evidence="3">2.7.13.3</ecNumber>
    </recommendedName>
</protein>
<dbReference type="Proteomes" id="UP000031620">
    <property type="component" value="Chromosome"/>
</dbReference>
<evidence type="ECO:0000256" key="9">
    <source>
        <dbReference type="ARBA" id="ARBA00022989"/>
    </source>
</evidence>
<keyword evidence="8 15" id="KW-0418">Kinase</keyword>
<accession>A0A0A1GTY6</accession>
<dbReference type="InterPro" id="IPR005467">
    <property type="entry name" value="His_kinase_dom"/>
</dbReference>
<dbReference type="HOGENOM" id="CLU_000445_89_6_9"/>
<keyword evidence="7 12" id="KW-0812">Transmembrane</keyword>
<dbReference type="SMART" id="SM00304">
    <property type="entry name" value="HAMP"/>
    <property type="match status" value="1"/>
</dbReference>
<dbReference type="SMART" id="SM00388">
    <property type="entry name" value="HisKA"/>
    <property type="match status" value="1"/>
</dbReference>
<evidence type="ECO:0000313" key="16">
    <source>
        <dbReference type="Proteomes" id="UP000031620"/>
    </source>
</evidence>
<keyword evidence="9 12" id="KW-1133">Transmembrane helix</keyword>
<dbReference type="FunFam" id="1.10.287.130:FF:000001">
    <property type="entry name" value="Two-component sensor histidine kinase"/>
    <property type="match status" value="1"/>
</dbReference>
<evidence type="ECO:0000256" key="3">
    <source>
        <dbReference type="ARBA" id="ARBA00012438"/>
    </source>
</evidence>
<dbReference type="PROSITE" id="PS50885">
    <property type="entry name" value="HAMP"/>
    <property type="match status" value="1"/>
</dbReference>
<dbReference type="EMBL" id="AP014680">
    <property type="protein sequence ID" value="BAP85455.1"/>
    <property type="molecule type" value="Genomic_DNA"/>
</dbReference>
<dbReference type="STRING" id="1291742.LOOC260_109150"/>
<dbReference type="GO" id="GO:0000155">
    <property type="term" value="F:phosphorelay sensor kinase activity"/>
    <property type="evidence" value="ECO:0007669"/>
    <property type="project" value="InterPro"/>
</dbReference>
<dbReference type="InterPro" id="IPR036097">
    <property type="entry name" value="HisK_dim/P_sf"/>
</dbReference>
<sequence length="498" mass="56563">MKPQKDTKKTEYRLSLKVKWALGTALGALLIFAGLTFVLFHTFTQDLLEQERQDVNQSLVAINQHLNGEKNKLTKTKINRSIQPEGLLSGSNKSPSKIYGSSVTRGLSAPDMIVRIYGLNGKLLFSTGKQVSKFNASSKKSVKLAAGTKHKVLLGSMPIVSTKTHHKIGYLQVENKLTTYYQDFNRLLIISGLVLILVVIASGLLGYILSYFLLRPIDDIHDTLTAIRDDPTDDRRVPELHRHDELSDLGEMFNEMLDRMQRYIEQQSQFVEDVSHELRTPVAIIQGHMEMLNRWGKDDPKILSESLDASLKETKRMKDLVQEMLDLSRAEQVEINFRDEKTDVGKVVHQVFNNFKMIHPDFTFVLDDDLKETLIVPIYRDHFEQVLIILCDNAVKYSTKRKEIHLSLSRTLNKVEVGVQDFGEGIEQADMNKVFNRFYRVDKARSRKKGGNGLGLSIAKRLVEGYHGDITLESSAGYGSLFRITLPVVDEDVLRLDS</sequence>
<dbReference type="CDD" id="cd00082">
    <property type="entry name" value="HisKA"/>
    <property type="match status" value="1"/>
</dbReference>
<dbReference type="Gene3D" id="3.30.565.10">
    <property type="entry name" value="Histidine kinase-like ATPase, C-terminal domain"/>
    <property type="match status" value="1"/>
</dbReference>
<dbReference type="InterPro" id="IPR050398">
    <property type="entry name" value="HssS/ArlS-like"/>
</dbReference>
<evidence type="ECO:0000259" key="13">
    <source>
        <dbReference type="PROSITE" id="PS50109"/>
    </source>
</evidence>
<dbReference type="Gene3D" id="1.10.287.130">
    <property type="match status" value="1"/>
</dbReference>
<dbReference type="KEGG" id="lho:LOOC260_109150"/>
<dbReference type="InterPro" id="IPR036890">
    <property type="entry name" value="HATPase_C_sf"/>
</dbReference>
<dbReference type="Pfam" id="PF00672">
    <property type="entry name" value="HAMP"/>
    <property type="match status" value="1"/>
</dbReference>
<dbReference type="SUPFAM" id="SSF47384">
    <property type="entry name" value="Homodimeric domain of signal transducing histidine kinase"/>
    <property type="match status" value="1"/>
</dbReference>
<reference evidence="15 16" key="1">
    <citation type="submission" date="2014-11" db="EMBL/GenBank/DDBJ databases">
        <title>Complete genome sequence and analysis of Lactobacillus hokkaidonensis LOOC260T.</title>
        <authorList>
            <person name="Tanizawa Y."/>
            <person name="Tohno M."/>
            <person name="Kaminuma E."/>
            <person name="Nakamura Y."/>
            <person name="Arita M."/>
        </authorList>
    </citation>
    <scope>NUCLEOTIDE SEQUENCE [LARGE SCALE GENOMIC DNA]</scope>
    <source>
        <strain evidence="15 16">LOOC260</strain>
    </source>
</reference>
<keyword evidence="5" id="KW-0597">Phosphoprotein</keyword>
<evidence type="ECO:0000256" key="2">
    <source>
        <dbReference type="ARBA" id="ARBA00004141"/>
    </source>
</evidence>
<comment type="catalytic activity">
    <reaction evidence="1">
        <text>ATP + protein L-histidine = ADP + protein N-phospho-L-histidine.</text>
        <dbReference type="EC" id="2.7.13.3"/>
    </reaction>
</comment>
<keyword evidence="6" id="KW-0808">Transferase</keyword>
<dbReference type="InterPro" id="IPR003594">
    <property type="entry name" value="HATPase_dom"/>
</dbReference>
<dbReference type="InterPro" id="IPR003660">
    <property type="entry name" value="HAMP_dom"/>
</dbReference>
<dbReference type="RefSeq" id="WP_041093332.1">
    <property type="nucleotide sequence ID" value="NZ_AP014680.1"/>
</dbReference>
<evidence type="ECO:0000256" key="5">
    <source>
        <dbReference type="ARBA" id="ARBA00022553"/>
    </source>
</evidence>
<dbReference type="InterPro" id="IPR003661">
    <property type="entry name" value="HisK_dim/P_dom"/>
</dbReference>
<dbReference type="CDD" id="cd06225">
    <property type="entry name" value="HAMP"/>
    <property type="match status" value="1"/>
</dbReference>
<evidence type="ECO:0000313" key="15">
    <source>
        <dbReference type="EMBL" id="BAP85455.1"/>
    </source>
</evidence>
<dbReference type="PROSITE" id="PS50109">
    <property type="entry name" value="HIS_KIN"/>
    <property type="match status" value="1"/>
</dbReference>
<dbReference type="Pfam" id="PF00512">
    <property type="entry name" value="HisKA"/>
    <property type="match status" value="1"/>
</dbReference>
<evidence type="ECO:0000256" key="12">
    <source>
        <dbReference type="SAM" id="Phobius"/>
    </source>
</evidence>
<name>A0A0A1GTY6_9LACO</name>
<dbReference type="InterPro" id="IPR041610">
    <property type="entry name" value="ArlS_N"/>
</dbReference>
<evidence type="ECO:0000256" key="10">
    <source>
        <dbReference type="ARBA" id="ARBA00023012"/>
    </source>
</evidence>
<comment type="subcellular location">
    <subcellularLocation>
        <location evidence="2">Membrane</location>
        <topology evidence="2">Multi-pass membrane protein</topology>
    </subcellularLocation>
</comment>
<feature type="transmembrane region" description="Helical" evidence="12">
    <location>
        <begin position="20"/>
        <end position="43"/>
    </location>
</feature>
<evidence type="ECO:0000256" key="11">
    <source>
        <dbReference type="ARBA" id="ARBA00023136"/>
    </source>
</evidence>
<dbReference type="PANTHER" id="PTHR45528:SF12">
    <property type="entry name" value="SENSOR HISTIDINE KINASE ARSS"/>
    <property type="match status" value="1"/>
</dbReference>
<evidence type="ECO:0000256" key="8">
    <source>
        <dbReference type="ARBA" id="ARBA00022777"/>
    </source>
</evidence>
<dbReference type="SMART" id="SM00387">
    <property type="entry name" value="HATPase_c"/>
    <property type="match status" value="1"/>
</dbReference>
<organism evidence="15 16">
    <name type="scientific">Paucilactobacillus hokkaidonensis JCM 18461</name>
    <dbReference type="NCBI Taxonomy" id="1291742"/>
    <lineage>
        <taxon>Bacteria</taxon>
        <taxon>Bacillati</taxon>
        <taxon>Bacillota</taxon>
        <taxon>Bacilli</taxon>
        <taxon>Lactobacillales</taxon>
        <taxon>Lactobacillaceae</taxon>
        <taxon>Paucilactobacillus</taxon>
    </lineage>
</organism>
<feature type="domain" description="Histidine kinase" evidence="13">
    <location>
        <begin position="273"/>
        <end position="490"/>
    </location>
</feature>
<evidence type="ECO:0000256" key="1">
    <source>
        <dbReference type="ARBA" id="ARBA00000085"/>
    </source>
</evidence>
<feature type="domain" description="HAMP" evidence="14">
    <location>
        <begin position="211"/>
        <end position="265"/>
    </location>
</feature>
<dbReference type="Pfam" id="PF18719">
    <property type="entry name" value="ArlS_N"/>
    <property type="match status" value="1"/>
</dbReference>
<dbReference type="PANTHER" id="PTHR45528">
    <property type="entry name" value="SENSOR HISTIDINE KINASE CPXA"/>
    <property type="match status" value="1"/>
</dbReference>
<dbReference type="SUPFAM" id="SSF55874">
    <property type="entry name" value="ATPase domain of HSP90 chaperone/DNA topoisomerase II/histidine kinase"/>
    <property type="match status" value="1"/>
</dbReference>
<dbReference type="Gene3D" id="6.10.340.10">
    <property type="match status" value="1"/>
</dbReference>
<dbReference type="FunFam" id="3.30.565.10:FF:000006">
    <property type="entry name" value="Sensor histidine kinase WalK"/>
    <property type="match status" value="1"/>
</dbReference>
<dbReference type="InterPro" id="IPR004358">
    <property type="entry name" value="Sig_transdc_His_kin-like_C"/>
</dbReference>
<proteinExistence type="predicted"/>
<evidence type="ECO:0000259" key="14">
    <source>
        <dbReference type="PROSITE" id="PS50885"/>
    </source>
</evidence>
<feature type="transmembrane region" description="Helical" evidence="12">
    <location>
        <begin position="187"/>
        <end position="214"/>
    </location>
</feature>
<keyword evidence="10" id="KW-0902">Two-component regulatory system</keyword>
<evidence type="ECO:0000256" key="7">
    <source>
        <dbReference type="ARBA" id="ARBA00022692"/>
    </source>
</evidence>